<dbReference type="PANTHER" id="PTHR42877:SF4">
    <property type="entry name" value="FAD_NAD(P)-BINDING DOMAIN-CONTAINING PROTEIN-RELATED"/>
    <property type="match status" value="1"/>
</dbReference>
<evidence type="ECO:0000256" key="5">
    <source>
        <dbReference type="SAM" id="MobiDB-lite"/>
    </source>
</evidence>
<dbReference type="RefSeq" id="WP_181580758.1">
    <property type="nucleotide sequence ID" value="NZ_CP059399.1"/>
</dbReference>
<feature type="region of interest" description="Disordered" evidence="5">
    <location>
        <begin position="1"/>
        <end position="25"/>
    </location>
</feature>
<gene>
    <name evidence="6" type="ORF">H0264_30555</name>
</gene>
<dbReference type="Gene3D" id="3.50.50.60">
    <property type="entry name" value="FAD/NAD(P)-binding domain"/>
    <property type="match status" value="2"/>
</dbReference>
<reference evidence="6 7" key="1">
    <citation type="submission" date="2020-07" db="EMBL/GenBank/DDBJ databases">
        <authorList>
            <person name="Zhuang K."/>
            <person name="Ran Y."/>
        </authorList>
    </citation>
    <scope>NUCLEOTIDE SEQUENCE [LARGE SCALE GENOMIC DNA]</scope>
    <source>
        <strain evidence="6 7">WCH-YHL-001</strain>
    </source>
</reference>
<dbReference type="InterPro" id="IPR051209">
    <property type="entry name" value="FAD-bind_Monooxygenase_sf"/>
</dbReference>
<keyword evidence="3" id="KW-0274">FAD</keyword>
<protein>
    <submittedName>
        <fullName evidence="6">NAD(P)/FAD-dependent oxidoreductase</fullName>
    </submittedName>
</protein>
<organism evidence="6 7">
    <name type="scientific">Nocardia huaxiensis</name>
    <dbReference type="NCBI Taxonomy" id="2755382"/>
    <lineage>
        <taxon>Bacteria</taxon>
        <taxon>Bacillati</taxon>
        <taxon>Actinomycetota</taxon>
        <taxon>Actinomycetes</taxon>
        <taxon>Mycobacteriales</taxon>
        <taxon>Nocardiaceae</taxon>
        <taxon>Nocardia</taxon>
    </lineage>
</organism>
<accession>A0A7D6V8S5</accession>
<dbReference type="GO" id="GO:0050661">
    <property type="term" value="F:NADP binding"/>
    <property type="evidence" value="ECO:0007669"/>
    <property type="project" value="InterPro"/>
</dbReference>
<dbReference type="Proteomes" id="UP000515512">
    <property type="component" value="Chromosome"/>
</dbReference>
<keyword evidence="7" id="KW-1185">Reference proteome</keyword>
<proteinExistence type="inferred from homology"/>
<evidence type="ECO:0000313" key="7">
    <source>
        <dbReference type="Proteomes" id="UP000515512"/>
    </source>
</evidence>
<dbReference type="GO" id="GO:0050660">
    <property type="term" value="F:flavin adenine dinucleotide binding"/>
    <property type="evidence" value="ECO:0007669"/>
    <property type="project" value="InterPro"/>
</dbReference>
<dbReference type="Pfam" id="PF00743">
    <property type="entry name" value="FMO-like"/>
    <property type="match status" value="1"/>
</dbReference>
<dbReference type="PRINTS" id="PR00469">
    <property type="entry name" value="PNDRDTASEII"/>
</dbReference>
<evidence type="ECO:0000256" key="4">
    <source>
        <dbReference type="ARBA" id="ARBA00023002"/>
    </source>
</evidence>
<dbReference type="GO" id="GO:0004499">
    <property type="term" value="F:N,N-dimethylaniline monooxygenase activity"/>
    <property type="evidence" value="ECO:0007669"/>
    <property type="project" value="InterPro"/>
</dbReference>
<comment type="similarity">
    <text evidence="1">Belongs to the FAD-binding monooxygenase family.</text>
</comment>
<dbReference type="EMBL" id="CP059399">
    <property type="protein sequence ID" value="QLY29554.1"/>
    <property type="molecule type" value="Genomic_DNA"/>
</dbReference>
<evidence type="ECO:0000256" key="1">
    <source>
        <dbReference type="ARBA" id="ARBA00010139"/>
    </source>
</evidence>
<name>A0A7D6V8S5_9NOCA</name>
<dbReference type="InterPro" id="IPR036188">
    <property type="entry name" value="FAD/NAD-bd_sf"/>
</dbReference>
<dbReference type="PANTHER" id="PTHR42877">
    <property type="entry name" value="L-ORNITHINE N(5)-MONOOXYGENASE-RELATED"/>
    <property type="match status" value="1"/>
</dbReference>
<evidence type="ECO:0000313" key="6">
    <source>
        <dbReference type="EMBL" id="QLY29554.1"/>
    </source>
</evidence>
<keyword evidence="4" id="KW-0560">Oxidoreductase</keyword>
<evidence type="ECO:0000256" key="3">
    <source>
        <dbReference type="ARBA" id="ARBA00022827"/>
    </source>
</evidence>
<dbReference type="KEGG" id="nhu:H0264_30555"/>
<dbReference type="InterPro" id="IPR020946">
    <property type="entry name" value="Flavin_mOase-like"/>
</dbReference>
<keyword evidence="2" id="KW-0285">Flavoprotein</keyword>
<dbReference type="SUPFAM" id="SSF51905">
    <property type="entry name" value="FAD/NAD(P)-binding domain"/>
    <property type="match status" value="1"/>
</dbReference>
<sequence>MAVPTARMPVPRVVSRNGKSGPHRPDHEVIIVGAGLSGIGIAMRLMKAGIDDIRIIEKWDRPGGVWRANTYPGIAVDVPSMFYSFSYEPRNWSRFFPPGAEIQQYAEDLLDKYDLRRRTLFNTTIRAATWDEADHLWRATLDDGRELTARFAIACVGGLEVPRFPDIPGLDGFAGQKMHSARWDHGIDLRGKRVAVIGTGASALQLIPEVADTAAHLDVYQRTAIWVGPRPDFATPPWLHWLLDKDVPRLVIRAVGQSGIQLVQGAALPISGYISPALRVANAVGGLYYRAVLRDRELAAKLTPSYAIGCKRPSVSNRYLTTFKRPDVELVTDPIERATPAGLVTADGVERPIDVLICASGFHVLEKGYTPPFPITGRYGKDLGEFWDRHLFRSYQGVTIPHFPNAFMMPGPYNLILGSFITSIEATAYHVARVITECHRRGATAAEVRREPTDRYTERCRAILGKTFLQNGNYCTGSNTYYVDYQGGSAVVRPTTSVDQYVRLRFSPHDDYSYRTLARVPGARPGQFETHGVTS</sequence>
<evidence type="ECO:0000256" key="2">
    <source>
        <dbReference type="ARBA" id="ARBA00022630"/>
    </source>
</evidence>
<dbReference type="AlphaFoldDB" id="A0A7D6V8S5"/>